<gene>
    <name evidence="1" type="ORF">SAMN04490248_1793</name>
</gene>
<dbReference type="STRING" id="569882.SAMN04490248_1793"/>
<accession>A0A1H8WLD2</accession>
<reference evidence="1 2" key="1">
    <citation type="submission" date="2016-10" db="EMBL/GenBank/DDBJ databases">
        <authorList>
            <person name="de Groot N.N."/>
        </authorList>
    </citation>
    <scope>NUCLEOTIDE SEQUENCE [LARGE SCALE GENOMIC DNA]</scope>
    <source>
        <strain evidence="1 2">DSM 27842</strain>
    </source>
</reference>
<dbReference type="Proteomes" id="UP000198893">
    <property type="component" value="Unassembled WGS sequence"/>
</dbReference>
<sequence>MSAPHLTLVVSNEPWPEDGAGRDQMSCPNRLEPYRLRAEFPELWSGYVRSRFRRIEDVAVFFDVRFQTACNWWHGDNRPSGDKVALAVLTDPAGFAAHFAGDRRRAA</sequence>
<proteinExistence type="predicted"/>
<keyword evidence="2" id="KW-1185">Reference proteome</keyword>
<evidence type="ECO:0000313" key="2">
    <source>
        <dbReference type="Proteomes" id="UP000198893"/>
    </source>
</evidence>
<dbReference type="RefSeq" id="WP_093120899.1">
    <property type="nucleotide sequence ID" value="NZ_FODS01000079.1"/>
</dbReference>
<organism evidence="1 2">
    <name type="scientific">Salinihabitans flavidus</name>
    <dbReference type="NCBI Taxonomy" id="569882"/>
    <lineage>
        <taxon>Bacteria</taxon>
        <taxon>Pseudomonadati</taxon>
        <taxon>Pseudomonadota</taxon>
        <taxon>Alphaproteobacteria</taxon>
        <taxon>Rhodobacterales</taxon>
        <taxon>Roseobacteraceae</taxon>
        <taxon>Salinihabitans</taxon>
    </lineage>
</organism>
<name>A0A1H8WLD2_9RHOB</name>
<protein>
    <submittedName>
        <fullName evidence="1">Uncharacterized protein</fullName>
    </submittedName>
</protein>
<dbReference type="OrthoDB" id="7870010at2"/>
<dbReference type="EMBL" id="FODS01000079">
    <property type="protein sequence ID" value="SEP28432.1"/>
    <property type="molecule type" value="Genomic_DNA"/>
</dbReference>
<evidence type="ECO:0000313" key="1">
    <source>
        <dbReference type="EMBL" id="SEP28432.1"/>
    </source>
</evidence>
<dbReference type="AlphaFoldDB" id="A0A1H8WLD2"/>